<dbReference type="CDD" id="cd00143">
    <property type="entry name" value="PP2Cc"/>
    <property type="match status" value="1"/>
</dbReference>
<proteinExistence type="predicted"/>
<reference evidence="3 4" key="1">
    <citation type="journal article" date="2018" name="Proc. Natl. Acad. Sci. U.S.A.">
        <title>Draft genome sequence of Camellia sinensis var. sinensis provides insights into the evolution of the tea genome and tea quality.</title>
        <authorList>
            <person name="Wei C."/>
            <person name="Yang H."/>
            <person name="Wang S."/>
            <person name="Zhao J."/>
            <person name="Liu C."/>
            <person name="Gao L."/>
            <person name="Xia E."/>
            <person name="Lu Y."/>
            <person name="Tai Y."/>
            <person name="She G."/>
            <person name="Sun J."/>
            <person name="Cao H."/>
            <person name="Tong W."/>
            <person name="Gao Q."/>
            <person name="Li Y."/>
            <person name="Deng W."/>
            <person name="Jiang X."/>
            <person name="Wang W."/>
            <person name="Chen Q."/>
            <person name="Zhang S."/>
            <person name="Li H."/>
            <person name="Wu J."/>
            <person name="Wang P."/>
            <person name="Li P."/>
            <person name="Shi C."/>
            <person name="Zheng F."/>
            <person name="Jian J."/>
            <person name="Huang B."/>
            <person name="Shan D."/>
            <person name="Shi M."/>
            <person name="Fang C."/>
            <person name="Yue Y."/>
            <person name="Li F."/>
            <person name="Li D."/>
            <person name="Wei S."/>
            <person name="Han B."/>
            <person name="Jiang C."/>
            <person name="Yin Y."/>
            <person name="Xia T."/>
            <person name="Zhang Z."/>
            <person name="Bennetzen J.L."/>
            <person name="Zhao S."/>
            <person name="Wan X."/>
        </authorList>
    </citation>
    <scope>NUCLEOTIDE SEQUENCE [LARGE SCALE GENOMIC DNA]</scope>
    <source>
        <strain evidence="4">cv. Shuchazao</strain>
        <tissue evidence="3">Leaf</tissue>
    </source>
</reference>
<name>A0A4S4DJP2_CAMSN</name>
<feature type="compositionally biased region" description="Basic and acidic residues" evidence="1">
    <location>
        <begin position="57"/>
        <end position="75"/>
    </location>
</feature>
<dbReference type="PROSITE" id="PS51746">
    <property type="entry name" value="PPM_2"/>
    <property type="match status" value="1"/>
</dbReference>
<feature type="region of interest" description="Disordered" evidence="1">
    <location>
        <begin position="48"/>
        <end position="86"/>
    </location>
</feature>
<keyword evidence="4" id="KW-1185">Reference proteome</keyword>
<dbReference type="Proteomes" id="UP000306102">
    <property type="component" value="Unassembled WGS sequence"/>
</dbReference>
<dbReference type="SUPFAM" id="SSF81606">
    <property type="entry name" value="PP2C-like"/>
    <property type="match status" value="1"/>
</dbReference>
<sequence>MMMKVAVVVETLAFGDPIEAQCRDSQSETLPCEWEDCDLKTLRENGREAEIEASVGSERKREGRKEEQRGRERQRGNGRRRVKPNYPNLGSIDASTVCENFNGEKDAYFCAVFDGHGPSGHKVAQQVRDMLPAKLCSMFKQSQVNGFNRNNEADENVDSEDDHNNKFFSSWKANLLKSFHEVDEDLCEDGTLDTYCSGSTSVAILKQGNHLVIANLGDSRGVLCTRDDKNELVSVQLTVDLKPNLPREAARIKSCNGRVFAMDEEPEVFRIWMPEENCPGLAMARAFGDFCLKDFGLISTPEITYRKLTSRDEFIVLATDGVWDVLSNKDVIEIVASAKRRSIAARLLVDCAVRAWRYKYPNSKVDDCAAICLFLKNGPLLTKSMSNASQFSKKYAEKTVPHHSKNLKSDDGLDTVINCDITAPPPAKDSARLAQSVSQGLSHRKPAKDLK</sequence>
<dbReference type="SMART" id="SM00332">
    <property type="entry name" value="PP2Cc"/>
    <property type="match status" value="1"/>
</dbReference>
<dbReference type="Pfam" id="PF00481">
    <property type="entry name" value="PP2C"/>
    <property type="match status" value="1"/>
</dbReference>
<accession>A0A4S4DJP2</accession>
<evidence type="ECO:0000313" key="3">
    <source>
        <dbReference type="EMBL" id="THG03088.1"/>
    </source>
</evidence>
<dbReference type="InterPro" id="IPR036457">
    <property type="entry name" value="PPM-type-like_dom_sf"/>
</dbReference>
<organism evidence="3 4">
    <name type="scientific">Camellia sinensis var. sinensis</name>
    <name type="common">China tea</name>
    <dbReference type="NCBI Taxonomy" id="542762"/>
    <lineage>
        <taxon>Eukaryota</taxon>
        <taxon>Viridiplantae</taxon>
        <taxon>Streptophyta</taxon>
        <taxon>Embryophyta</taxon>
        <taxon>Tracheophyta</taxon>
        <taxon>Spermatophyta</taxon>
        <taxon>Magnoliopsida</taxon>
        <taxon>eudicotyledons</taxon>
        <taxon>Gunneridae</taxon>
        <taxon>Pentapetalae</taxon>
        <taxon>asterids</taxon>
        <taxon>Ericales</taxon>
        <taxon>Theaceae</taxon>
        <taxon>Camellia</taxon>
    </lineage>
</organism>
<dbReference type="PANTHER" id="PTHR47992">
    <property type="entry name" value="PROTEIN PHOSPHATASE"/>
    <property type="match status" value="1"/>
</dbReference>
<dbReference type="AlphaFoldDB" id="A0A4S4DJP2"/>
<protein>
    <recommendedName>
        <fullName evidence="2">PPM-type phosphatase domain-containing protein</fullName>
    </recommendedName>
</protein>
<feature type="region of interest" description="Disordered" evidence="1">
    <location>
        <begin position="423"/>
        <end position="451"/>
    </location>
</feature>
<evidence type="ECO:0000313" key="4">
    <source>
        <dbReference type="Proteomes" id="UP000306102"/>
    </source>
</evidence>
<comment type="caution">
    <text evidence="3">The sequence shown here is derived from an EMBL/GenBank/DDBJ whole genome shotgun (WGS) entry which is preliminary data.</text>
</comment>
<evidence type="ECO:0000259" key="2">
    <source>
        <dbReference type="PROSITE" id="PS51746"/>
    </source>
</evidence>
<dbReference type="InterPro" id="IPR001932">
    <property type="entry name" value="PPM-type_phosphatase-like_dom"/>
</dbReference>
<evidence type="ECO:0000256" key="1">
    <source>
        <dbReference type="SAM" id="MobiDB-lite"/>
    </source>
</evidence>
<dbReference type="GO" id="GO:0004722">
    <property type="term" value="F:protein serine/threonine phosphatase activity"/>
    <property type="evidence" value="ECO:0007669"/>
    <property type="project" value="InterPro"/>
</dbReference>
<gene>
    <name evidence="3" type="ORF">TEA_026160</name>
</gene>
<dbReference type="EMBL" id="SDRB02011054">
    <property type="protein sequence ID" value="THG03088.1"/>
    <property type="molecule type" value="Genomic_DNA"/>
</dbReference>
<dbReference type="SMART" id="SM00331">
    <property type="entry name" value="PP2C_SIG"/>
    <property type="match status" value="1"/>
</dbReference>
<dbReference type="Gene3D" id="3.60.40.10">
    <property type="entry name" value="PPM-type phosphatase domain"/>
    <property type="match status" value="1"/>
</dbReference>
<dbReference type="InterPro" id="IPR015655">
    <property type="entry name" value="PP2C"/>
</dbReference>
<feature type="domain" description="PPM-type phosphatase" evidence="2">
    <location>
        <begin position="76"/>
        <end position="375"/>
    </location>
</feature>
<feature type="compositionally biased region" description="Basic residues" evidence="1">
    <location>
        <begin position="442"/>
        <end position="451"/>
    </location>
</feature>